<dbReference type="CDD" id="cd08023">
    <property type="entry name" value="GH16_laminarinase_like"/>
    <property type="match status" value="1"/>
</dbReference>
<dbReference type="GO" id="GO:0004553">
    <property type="term" value="F:hydrolase activity, hydrolyzing O-glycosyl compounds"/>
    <property type="evidence" value="ECO:0007669"/>
    <property type="project" value="InterPro"/>
</dbReference>
<feature type="domain" description="GH16" evidence="2">
    <location>
        <begin position="65"/>
        <end position="311"/>
    </location>
</feature>
<dbReference type="PROSITE" id="PS51762">
    <property type="entry name" value="GH16_2"/>
    <property type="match status" value="1"/>
</dbReference>
<dbReference type="Pfam" id="PF00722">
    <property type="entry name" value="Glyco_hydro_16"/>
    <property type="match status" value="1"/>
</dbReference>
<dbReference type="PANTHER" id="PTHR10963">
    <property type="entry name" value="GLYCOSYL HYDROLASE-RELATED"/>
    <property type="match status" value="1"/>
</dbReference>
<reference evidence="3 4" key="1">
    <citation type="submission" date="2019-06" db="EMBL/GenBank/DDBJ databases">
        <title>Aeromicrobium sp. nov., isolated from a maize field.</title>
        <authorList>
            <person name="Lin S.-Y."/>
            <person name="Tsai C.-F."/>
            <person name="Young C.-C."/>
        </authorList>
    </citation>
    <scope>NUCLEOTIDE SEQUENCE [LARGE SCALE GENOMIC DNA]</scope>
    <source>
        <strain evidence="3 4">CC-CFT486</strain>
    </source>
</reference>
<dbReference type="InterPro" id="IPR013320">
    <property type="entry name" value="ConA-like_dom_sf"/>
</dbReference>
<sequence>MRHDVGSGRQPVGFQGRTLVMRRLVALSTLLLAALCLAGLPTTGASADVSSRACGWKKYHKADGSLWQCAFAENFGGSRLNTSRWRVHEAAKSGAMPGHACWSDTRDNVRVSGGALRLTVRKTSAPFVCHSLYGDFTTQYTGGSISTWDSLTPTYGRFEIRAKMPTAKVAGIHSAIWLFPVSSTYGPWPASGEIDIAEYYTKYPDRAIPYLHYTSASSSPVTNTQCMIRNPRNYHTYTAEWTPGRIVISYDGVPCLVHQIKAASPLTGSAPFDQPFYLILSQALGIGQNPFDPATTPLPQTMIVDRVRVWQ</sequence>
<evidence type="ECO:0000313" key="4">
    <source>
        <dbReference type="Proteomes" id="UP000321571"/>
    </source>
</evidence>
<dbReference type="EMBL" id="VDUX01000001">
    <property type="protein sequence ID" value="TXL62745.1"/>
    <property type="molecule type" value="Genomic_DNA"/>
</dbReference>
<dbReference type="PANTHER" id="PTHR10963:SF55">
    <property type="entry name" value="GLYCOSIDE HYDROLASE FAMILY 16 PROTEIN"/>
    <property type="match status" value="1"/>
</dbReference>
<evidence type="ECO:0000313" key="3">
    <source>
        <dbReference type="EMBL" id="TXL62745.1"/>
    </source>
</evidence>
<dbReference type="SUPFAM" id="SSF49899">
    <property type="entry name" value="Concanavalin A-like lectins/glucanases"/>
    <property type="match status" value="1"/>
</dbReference>
<dbReference type="Proteomes" id="UP000321571">
    <property type="component" value="Unassembled WGS sequence"/>
</dbReference>
<keyword evidence="4" id="KW-1185">Reference proteome</keyword>
<dbReference type="InterPro" id="IPR000757">
    <property type="entry name" value="Beta-glucanase-like"/>
</dbReference>
<proteinExistence type="inferred from homology"/>
<accession>A0A5C8NPB2</accession>
<organism evidence="3 4">
    <name type="scientific">Aeromicrobium terrae</name>
    <dbReference type="NCBI Taxonomy" id="2498846"/>
    <lineage>
        <taxon>Bacteria</taxon>
        <taxon>Bacillati</taxon>
        <taxon>Actinomycetota</taxon>
        <taxon>Actinomycetes</taxon>
        <taxon>Propionibacteriales</taxon>
        <taxon>Nocardioidaceae</taxon>
        <taxon>Aeromicrobium</taxon>
    </lineage>
</organism>
<comment type="caution">
    <text evidence="3">The sequence shown here is derived from an EMBL/GenBank/DDBJ whole genome shotgun (WGS) entry which is preliminary data.</text>
</comment>
<dbReference type="AlphaFoldDB" id="A0A5C8NPB2"/>
<evidence type="ECO:0000259" key="2">
    <source>
        <dbReference type="PROSITE" id="PS51762"/>
    </source>
</evidence>
<protein>
    <submittedName>
        <fullName evidence="3">Glycoside hydrolase family 16 protein</fullName>
    </submittedName>
</protein>
<name>A0A5C8NPB2_9ACTN</name>
<dbReference type="Gene3D" id="2.60.120.200">
    <property type="match status" value="1"/>
</dbReference>
<dbReference type="InterPro" id="IPR050546">
    <property type="entry name" value="Glycosyl_Hydrlase_16"/>
</dbReference>
<dbReference type="OrthoDB" id="3250776at2"/>
<evidence type="ECO:0000256" key="1">
    <source>
        <dbReference type="ARBA" id="ARBA00006865"/>
    </source>
</evidence>
<comment type="similarity">
    <text evidence="1">Belongs to the glycosyl hydrolase 16 family.</text>
</comment>
<gene>
    <name evidence="3" type="ORF">FHP06_00415</name>
</gene>
<dbReference type="GO" id="GO:0005975">
    <property type="term" value="P:carbohydrate metabolic process"/>
    <property type="evidence" value="ECO:0007669"/>
    <property type="project" value="InterPro"/>
</dbReference>
<keyword evidence="3" id="KW-0378">Hydrolase</keyword>